<accession>A0A8T0FCM2</accession>
<evidence type="ECO:0000313" key="2">
    <source>
        <dbReference type="EMBL" id="KAF8786683.1"/>
    </source>
</evidence>
<reference evidence="2" key="1">
    <citation type="journal article" date="2020" name="bioRxiv">
        <title>Chromosome-level reference genome of the European wasp spider Argiope bruennichi: a resource for studies on range expansion and evolutionary adaptation.</title>
        <authorList>
            <person name="Sheffer M.M."/>
            <person name="Hoppe A."/>
            <person name="Krehenwinkel H."/>
            <person name="Uhl G."/>
            <person name="Kuss A.W."/>
            <person name="Jensen L."/>
            <person name="Jensen C."/>
            <person name="Gillespie R.G."/>
            <person name="Hoff K.J."/>
            <person name="Prost S."/>
        </authorList>
    </citation>
    <scope>NUCLEOTIDE SEQUENCE</scope>
</reference>
<evidence type="ECO:0000256" key="1">
    <source>
        <dbReference type="SAM" id="MobiDB-lite"/>
    </source>
</evidence>
<feature type="compositionally biased region" description="Gly residues" evidence="1">
    <location>
        <begin position="23"/>
        <end position="33"/>
    </location>
</feature>
<comment type="caution">
    <text evidence="2">The sequence shown here is derived from an EMBL/GenBank/DDBJ whole genome shotgun (WGS) entry which is preliminary data.</text>
</comment>
<gene>
    <name evidence="2" type="ORF">HNY73_008369</name>
</gene>
<dbReference type="Proteomes" id="UP000807504">
    <property type="component" value="Unassembled WGS sequence"/>
</dbReference>
<reference evidence="2" key="2">
    <citation type="submission" date="2020-06" db="EMBL/GenBank/DDBJ databases">
        <authorList>
            <person name="Sheffer M."/>
        </authorList>
    </citation>
    <scope>NUCLEOTIDE SEQUENCE</scope>
</reference>
<protein>
    <submittedName>
        <fullName evidence="2">Uncharacterized protein</fullName>
    </submittedName>
</protein>
<feature type="region of interest" description="Disordered" evidence="1">
    <location>
        <begin position="1"/>
        <end position="66"/>
    </location>
</feature>
<organism evidence="2 3">
    <name type="scientific">Argiope bruennichi</name>
    <name type="common">Wasp spider</name>
    <name type="synonym">Aranea bruennichi</name>
    <dbReference type="NCBI Taxonomy" id="94029"/>
    <lineage>
        <taxon>Eukaryota</taxon>
        <taxon>Metazoa</taxon>
        <taxon>Ecdysozoa</taxon>
        <taxon>Arthropoda</taxon>
        <taxon>Chelicerata</taxon>
        <taxon>Arachnida</taxon>
        <taxon>Araneae</taxon>
        <taxon>Araneomorphae</taxon>
        <taxon>Entelegynae</taxon>
        <taxon>Araneoidea</taxon>
        <taxon>Araneidae</taxon>
        <taxon>Argiope</taxon>
    </lineage>
</organism>
<keyword evidence="3" id="KW-1185">Reference proteome</keyword>
<dbReference type="AlphaFoldDB" id="A0A8T0FCM2"/>
<feature type="compositionally biased region" description="Basic and acidic residues" evidence="1">
    <location>
        <begin position="44"/>
        <end position="66"/>
    </location>
</feature>
<feature type="compositionally biased region" description="Basic and acidic residues" evidence="1">
    <location>
        <begin position="1"/>
        <end position="11"/>
    </location>
</feature>
<proteinExistence type="predicted"/>
<dbReference type="EMBL" id="JABXBU010000015">
    <property type="protein sequence ID" value="KAF8786683.1"/>
    <property type="molecule type" value="Genomic_DNA"/>
</dbReference>
<sequence length="183" mass="20353">MFARQVEESGGRRARVRNRKGRSGGGGTRGRMGGAVKEVRRRVERGDRGADPPRESEAERQGERGRKGLEYLGGECLSLGTALWGLSSRSLVVRRFGIHCSLVGRSLSEIRVLVSPPNPTLLLAHSTHCLFTNTQTPRTNTHTTIAPNKTPQTLPTLPQTTTRWYIMTQMLPRLPSFKIHTTR</sequence>
<feature type="compositionally biased region" description="Basic residues" evidence="1">
    <location>
        <begin position="12"/>
        <end position="22"/>
    </location>
</feature>
<name>A0A8T0FCM2_ARGBR</name>
<evidence type="ECO:0000313" key="3">
    <source>
        <dbReference type="Proteomes" id="UP000807504"/>
    </source>
</evidence>